<sequence>MNWSLVFADVQKWMQASNVFMQQHPLDSQEYWHWLVGSLAHLEQKYDSHPLVIEFCVALMNYQEYNWKKLKGEEK</sequence>
<gene>
    <name evidence="1" type="ORF">FC89_GL000299</name>
</gene>
<organism evidence="1 2">
    <name type="scientific">Liquorilactobacillus ghanensis DSM 18630</name>
    <dbReference type="NCBI Taxonomy" id="1423750"/>
    <lineage>
        <taxon>Bacteria</taxon>
        <taxon>Bacillati</taxon>
        <taxon>Bacillota</taxon>
        <taxon>Bacilli</taxon>
        <taxon>Lactobacillales</taxon>
        <taxon>Lactobacillaceae</taxon>
        <taxon>Liquorilactobacillus</taxon>
    </lineage>
</organism>
<proteinExistence type="predicted"/>
<evidence type="ECO:0000313" key="1">
    <source>
        <dbReference type="EMBL" id="KRM06990.1"/>
    </source>
</evidence>
<evidence type="ECO:0000313" key="2">
    <source>
        <dbReference type="Proteomes" id="UP000051451"/>
    </source>
</evidence>
<dbReference type="EMBL" id="AZGB01000009">
    <property type="protein sequence ID" value="KRM06990.1"/>
    <property type="molecule type" value="Genomic_DNA"/>
</dbReference>
<dbReference type="Proteomes" id="UP000051451">
    <property type="component" value="Unassembled WGS sequence"/>
</dbReference>
<dbReference type="PATRIC" id="fig|1423750.3.peg.309"/>
<accession>A0A0R1VMF4</accession>
<keyword evidence="2" id="KW-1185">Reference proteome</keyword>
<name>A0A0R1VMF4_9LACO</name>
<dbReference type="AlphaFoldDB" id="A0A0R1VMF4"/>
<protein>
    <submittedName>
        <fullName evidence="1">Uncharacterized protein</fullName>
    </submittedName>
</protein>
<dbReference type="OrthoDB" id="2305864at2"/>
<dbReference type="STRING" id="1423750.FC89_GL000299"/>
<dbReference type="RefSeq" id="WP_057871095.1">
    <property type="nucleotide sequence ID" value="NZ_AZGB01000009.1"/>
</dbReference>
<dbReference type="GeneID" id="98318356"/>
<reference evidence="1 2" key="1">
    <citation type="journal article" date="2015" name="Genome Announc.">
        <title>Expanding the biotechnology potential of lactobacilli through comparative genomics of 213 strains and associated genera.</title>
        <authorList>
            <person name="Sun Z."/>
            <person name="Harris H.M."/>
            <person name="McCann A."/>
            <person name="Guo C."/>
            <person name="Argimon S."/>
            <person name="Zhang W."/>
            <person name="Yang X."/>
            <person name="Jeffery I.B."/>
            <person name="Cooney J.C."/>
            <person name="Kagawa T.F."/>
            <person name="Liu W."/>
            <person name="Song Y."/>
            <person name="Salvetti E."/>
            <person name="Wrobel A."/>
            <person name="Rasinkangas P."/>
            <person name="Parkhill J."/>
            <person name="Rea M.C."/>
            <person name="O'Sullivan O."/>
            <person name="Ritari J."/>
            <person name="Douillard F.P."/>
            <person name="Paul Ross R."/>
            <person name="Yang R."/>
            <person name="Briner A.E."/>
            <person name="Felis G.E."/>
            <person name="de Vos W.M."/>
            <person name="Barrangou R."/>
            <person name="Klaenhammer T.R."/>
            <person name="Caufield P.W."/>
            <person name="Cui Y."/>
            <person name="Zhang H."/>
            <person name="O'Toole P.W."/>
        </authorList>
    </citation>
    <scope>NUCLEOTIDE SEQUENCE [LARGE SCALE GENOMIC DNA]</scope>
    <source>
        <strain evidence="1 2">DSM 18630</strain>
    </source>
</reference>
<comment type="caution">
    <text evidence="1">The sequence shown here is derived from an EMBL/GenBank/DDBJ whole genome shotgun (WGS) entry which is preliminary data.</text>
</comment>